<dbReference type="AlphaFoldDB" id="A0A1R3XSF4"/>
<dbReference type="Proteomes" id="UP000187181">
    <property type="component" value="Unassembled WGS sequence"/>
</dbReference>
<keyword evidence="2" id="KW-1185">Reference proteome</keyword>
<accession>A0A1R3XSF4</accession>
<evidence type="ECO:0000313" key="1">
    <source>
        <dbReference type="EMBL" id="SIT94816.1"/>
    </source>
</evidence>
<dbReference type="Pfam" id="PF09965">
    <property type="entry name" value="DUF2199"/>
    <property type="match status" value="1"/>
</dbReference>
<dbReference type="EMBL" id="FTPP01000004">
    <property type="protein sequence ID" value="SIT94816.1"/>
    <property type="molecule type" value="Genomic_DNA"/>
</dbReference>
<gene>
    <name evidence="1" type="ORF">SAMN05444128_3792</name>
</gene>
<organism evidence="1 2">
    <name type="scientific">Pontibacter indicus</name>
    <dbReference type="NCBI Taxonomy" id="1317125"/>
    <lineage>
        <taxon>Bacteria</taxon>
        <taxon>Pseudomonadati</taxon>
        <taxon>Bacteroidota</taxon>
        <taxon>Cytophagia</taxon>
        <taxon>Cytophagales</taxon>
        <taxon>Hymenobacteraceae</taxon>
        <taxon>Pontibacter</taxon>
    </lineage>
</organism>
<protein>
    <recommendedName>
        <fullName evidence="3">DUF2199 domain-containing protein</fullName>
    </recommendedName>
</protein>
<sequence length="164" mass="19181">MELGNLPLTFGSDYPEYYFTIPEEERETRIEETKSLCVVDEEYFFIRGRLTIPIIDYEEDLIFDVWTTLSEKNFIRTNELWNDTDRVNEPPYFGWLQTYVPTYGNTLNIKTKVITQEVGVIPKVVVIEEDHSLALDQTNGITLEKVLAIITEIIPDLHQETNKE</sequence>
<dbReference type="InterPro" id="IPR018697">
    <property type="entry name" value="DUF2199"/>
</dbReference>
<dbReference type="STRING" id="1317125.SAMN05444128_3792"/>
<evidence type="ECO:0008006" key="3">
    <source>
        <dbReference type="Google" id="ProtNLM"/>
    </source>
</evidence>
<reference evidence="2" key="1">
    <citation type="submission" date="2017-01" db="EMBL/GenBank/DDBJ databases">
        <authorList>
            <person name="Varghese N."/>
            <person name="Submissions S."/>
        </authorList>
    </citation>
    <scope>NUCLEOTIDE SEQUENCE [LARGE SCALE GENOMIC DNA]</scope>
    <source>
        <strain evidence="2">LP100</strain>
    </source>
</reference>
<proteinExistence type="predicted"/>
<evidence type="ECO:0000313" key="2">
    <source>
        <dbReference type="Proteomes" id="UP000187181"/>
    </source>
</evidence>
<name>A0A1R3XSF4_9BACT</name>